<dbReference type="Gene3D" id="3.40.50.1820">
    <property type="entry name" value="alpha/beta hydrolase"/>
    <property type="match status" value="1"/>
</dbReference>
<comment type="caution">
    <text evidence="3">The sequence shown here is derived from an EMBL/GenBank/DDBJ whole genome shotgun (WGS) entry which is preliminary data.</text>
</comment>
<sequence>MTTHAPPPVRATAPPARTRSEPWEFTGARGHRLSGRLELPVDAEPTAVALFAHCFTCGKDGLAAARTSRFLARRSLAVLRFDFTGVGGSGGEFADTDFSGNVADVVLAAEALRTRLRPPTLLVGHSLGGAAVLAAAHRVPGVRAVATIGAPAHPGHVRAQFTAADRERITRDGAAEVMLAGRPFRVGAGLLRDVAEQPQQQRIAALPAPLLVLHSPDDTLVPPSQAREIQHTAGDGASLVWLHGTDHLLTGRAGAERAAALISAWAAPLLAGGE</sequence>
<feature type="domain" description="AB hydrolase-1" evidence="2">
    <location>
        <begin position="50"/>
        <end position="256"/>
    </location>
</feature>
<evidence type="ECO:0000259" key="2">
    <source>
        <dbReference type="Pfam" id="PF12697"/>
    </source>
</evidence>
<protein>
    <submittedName>
        <fullName evidence="3">Alpha/beta hydrolase</fullName>
    </submittedName>
</protein>
<gene>
    <name evidence="3" type="ORF">HCN52_03005</name>
</gene>
<keyword evidence="4" id="KW-1185">Reference proteome</keyword>
<dbReference type="Proteomes" id="UP000727056">
    <property type="component" value="Unassembled WGS sequence"/>
</dbReference>
<dbReference type="Pfam" id="PF12697">
    <property type="entry name" value="Abhydrolase_6"/>
    <property type="match status" value="1"/>
</dbReference>
<dbReference type="GO" id="GO:0016787">
    <property type="term" value="F:hydrolase activity"/>
    <property type="evidence" value="ECO:0007669"/>
    <property type="project" value="UniProtKB-KW"/>
</dbReference>
<evidence type="ECO:0000313" key="4">
    <source>
        <dbReference type="Proteomes" id="UP000727056"/>
    </source>
</evidence>
<organism evidence="3 4">
    <name type="scientific">Streptomyces bohaiensis</name>
    <dbReference type="NCBI Taxonomy" id="1431344"/>
    <lineage>
        <taxon>Bacteria</taxon>
        <taxon>Bacillati</taxon>
        <taxon>Actinomycetota</taxon>
        <taxon>Actinomycetes</taxon>
        <taxon>Kitasatosporales</taxon>
        <taxon>Streptomycetaceae</taxon>
        <taxon>Streptomyces</taxon>
    </lineage>
</organism>
<dbReference type="InterPro" id="IPR000073">
    <property type="entry name" value="AB_hydrolase_1"/>
</dbReference>
<evidence type="ECO:0000256" key="1">
    <source>
        <dbReference type="SAM" id="MobiDB-lite"/>
    </source>
</evidence>
<accession>A0ABX1C3X9</accession>
<proteinExistence type="predicted"/>
<name>A0ABX1C3X9_9ACTN</name>
<feature type="region of interest" description="Disordered" evidence="1">
    <location>
        <begin position="1"/>
        <end position="22"/>
    </location>
</feature>
<dbReference type="InterPro" id="IPR029058">
    <property type="entry name" value="AB_hydrolase_fold"/>
</dbReference>
<evidence type="ECO:0000313" key="3">
    <source>
        <dbReference type="EMBL" id="NJQ13936.1"/>
    </source>
</evidence>
<dbReference type="InterPro" id="IPR053145">
    <property type="entry name" value="AB_hydrolase_Est10"/>
</dbReference>
<dbReference type="SUPFAM" id="SSF53474">
    <property type="entry name" value="alpha/beta-Hydrolases"/>
    <property type="match status" value="1"/>
</dbReference>
<dbReference type="RefSeq" id="WP_168086771.1">
    <property type="nucleotide sequence ID" value="NZ_BHZH01000073.1"/>
</dbReference>
<dbReference type="PANTHER" id="PTHR43265:SF1">
    <property type="entry name" value="ESTERASE ESTD"/>
    <property type="match status" value="1"/>
</dbReference>
<dbReference type="EMBL" id="JAAVJC010000011">
    <property type="protein sequence ID" value="NJQ13936.1"/>
    <property type="molecule type" value="Genomic_DNA"/>
</dbReference>
<keyword evidence="3" id="KW-0378">Hydrolase</keyword>
<dbReference type="PANTHER" id="PTHR43265">
    <property type="entry name" value="ESTERASE ESTD"/>
    <property type="match status" value="1"/>
</dbReference>
<reference evidence="3 4" key="1">
    <citation type="submission" date="2020-03" db="EMBL/GenBank/DDBJ databases">
        <title>Draft genome of Streptomyces sp. ventii, isolated from the Axial Seamount in the Pacific Ocean, and resequencing of the two type strains Streptomyces lonarensis strain NCL 716 and Streptomyces bohaiensis strain 11A07.</title>
        <authorList>
            <person name="Loughran R.M."/>
            <person name="Pfannmuller K.M."/>
            <person name="Wasson B.J."/>
            <person name="Deadmond M.C."/>
            <person name="Paddock B.E."/>
            <person name="Koyack M.J."/>
            <person name="Gallegos D.A."/>
            <person name="Mitchell E.A."/>
            <person name="Ushijima B."/>
            <person name="Saw J.H."/>
            <person name="Mcphail K.L."/>
            <person name="Videau P."/>
        </authorList>
    </citation>
    <scope>NUCLEOTIDE SEQUENCE [LARGE SCALE GENOMIC DNA]</scope>
    <source>
        <strain evidence="3 4">11A07</strain>
    </source>
</reference>